<feature type="transmembrane region" description="Helical" evidence="8">
    <location>
        <begin position="185"/>
        <end position="206"/>
    </location>
</feature>
<keyword evidence="11" id="KW-1185">Reference proteome</keyword>
<dbReference type="InterPro" id="IPR010308">
    <property type="entry name" value="TRP_C"/>
</dbReference>
<dbReference type="GO" id="GO:0055085">
    <property type="term" value="P:transmembrane transport"/>
    <property type="evidence" value="ECO:0007669"/>
    <property type="project" value="TreeGrafter"/>
</dbReference>
<feature type="transmembrane region" description="Helical" evidence="8">
    <location>
        <begin position="623"/>
        <end position="652"/>
    </location>
</feature>
<feature type="transmembrane region" description="Helical" evidence="8">
    <location>
        <begin position="595"/>
        <end position="617"/>
    </location>
</feature>
<dbReference type="PANTHER" id="PTHR31145:SF7">
    <property type="entry name" value="TRP-LIKE ION CHANNEL"/>
    <property type="match status" value="1"/>
</dbReference>
<evidence type="ECO:0000256" key="8">
    <source>
        <dbReference type="SAM" id="Phobius"/>
    </source>
</evidence>
<sequence>DNRQPSIYTGNYGNCLGADSSIELTRFDAAYYRDNMTVLFHLEGSSPLNNQTLMMYIGVFAYGESRFDLVFNPCQANIQSLCPLNTSIPISANGIIPINQNDVANIPTIAYSIPDFEGQAILRIFANNTQSEIGCYSAVLTNGKSFKQVDSVGSVLGIFTLLAMLASFATAIYGESVPTMRLHYAHSLSVGVVFAVWQHIFFTGALSVNWPSVLVAWWSNFAWAGGMIYSSSMQSSIDKLIGNKVGNTSSLGAASSGSRQDGLGGGVDLSQLYGRAILPALKRAQARLVARDATTDAIDGYLWHGDPVQQGLPLPGNYSGFPGTLAEENIRASNAFMTGFLWFLILLVILVAATIAFKWVVEGMAKVKLLRHDRLAYFRQHWIGYSALVALRTCFVAFFMLMFLTLFQFTYDASGGVVAVAAIVFIIFLVGISGAAAYAIWYRCNVSINGGSKQQTPSEKKKLLGMPWFGSKKSEGPAPVAVTTDPIEEKVNVKPALWKRMSSMGSMPTIEQSSENINDDADYMARFGWLGARFRRTRWWFFAAWVLYEFIRACFYGAASSSPQTQVFGLLVVEVLAFIFIVWARPFEGVRLNVILVYLLGISKVACTGISVAFLIQFELDRIITTVLGIVIIVIQGVLTVVTLIAVVVGLWSTYMSLSRNSEDFRPRKWSPLREKYFNHLDRVVNDVPREKKPKKKDIVEEEPKVGFEMKGARRLAKIEDEDADFTAEMANESDPALANIGMPYRTSTDNAKGPSGYATPVGRSRAASRANSIRSVRSNSSLPYGARSHRPSWT</sequence>
<keyword evidence="3 8" id="KW-0812">Transmembrane</keyword>
<dbReference type="Pfam" id="PF06011">
    <property type="entry name" value="TRP"/>
    <property type="match status" value="1"/>
</dbReference>
<evidence type="ECO:0000256" key="2">
    <source>
        <dbReference type="ARBA" id="ARBA00010642"/>
    </source>
</evidence>
<keyword evidence="5 8" id="KW-1133">Transmembrane helix</keyword>
<feature type="non-terminal residue" evidence="10">
    <location>
        <position position="1"/>
    </location>
</feature>
<evidence type="ECO:0000259" key="9">
    <source>
        <dbReference type="SMART" id="SM01320"/>
    </source>
</evidence>
<proteinExistence type="inferred from homology"/>
<keyword evidence="6 8" id="KW-0472">Membrane</keyword>
<evidence type="ECO:0000313" key="10">
    <source>
        <dbReference type="EMBL" id="KAF2722247.1"/>
    </source>
</evidence>
<comment type="caution">
    <text evidence="10">The sequence shown here is derived from an EMBL/GenBank/DDBJ whole genome shotgun (WGS) entry which is preliminary data.</text>
</comment>
<feature type="compositionally biased region" description="Low complexity" evidence="7">
    <location>
        <begin position="764"/>
        <end position="782"/>
    </location>
</feature>
<feature type="transmembrane region" description="Helical" evidence="8">
    <location>
        <begin position="382"/>
        <end position="411"/>
    </location>
</feature>
<dbReference type="Proteomes" id="UP000799441">
    <property type="component" value="Unassembled WGS sequence"/>
</dbReference>
<comment type="similarity">
    <text evidence="2">Belongs to the transient receptor potential (TRP) ion channel family.</text>
</comment>
<dbReference type="Pfam" id="PF14558">
    <property type="entry name" value="TRP_N"/>
    <property type="match status" value="1"/>
</dbReference>
<evidence type="ECO:0000256" key="6">
    <source>
        <dbReference type="ARBA" id="ARBA00023136"/>
    </source>
</evidence>
<feature type="non-terminal residue" evidence="10">
    <location>
        <position position="795"/>
    </location>
</feature>
<dbReference type="AlphaFoldDB" id="A0A9P4UND6"/>
<protein>
    <submittedName>
        <fullName evidence="10">TRP-domain-containing protein</fullName>
    </submittedName>
</protein>
<keyword evidence="4" id="KW-0732">Signal</keyword>
<feature type="transmembrane region" description="Helical" evidence="8">
    <location>
        <begin position="565"/>
        <end position="583"/>
    </location>
</feature>
<dbReference type="OrthoDB" id="5377623at2759"/>
<evidence type="ECO:0000256" key="4">
    <source>
        <dbReference type="ARBA" id="ARBA00022729"/>
    </source>
</evidence>
<feature type="region of interest" description="Disordered" evidence="7">
    <location>
        <begin position="737"/>
        <end position="795"/>
    </location>
</feature>
<feature type="transmembrane region" description="Helical" evidence="8">
    <location>
        <begin position="340"/>
        <end position="361"/>
    </location>
</feature>
<dbReference type="PANTHER" id="PTHR31145">
    <property type="entry name" value="INTEGRAL MEMBRANE PROTEIN (AFU_ORTHOLOGUE AFUA_7G01610)"/>
    <property type="match status" value="1"/>
</dbReference>
<feature type="transmembrane region" description="Helical" evidence="8">
    <location>
        <begin position="539"/>
        <end position="559"/>
    </location>
</feature>
<evidence type="ECO:0000256" key="3">
    <source>
        <dbReference type="ARBA" id="ARBA00022692"/>
    </source>
</evidence>
<name>A0A9P4UND6_9PEZI</name>
<feature type="transmembrane region" description="Helical" evidence="8">
    <location>
        <begin position="417"/>
        <end position="441"/>
    </location>
</feature>
<comment type="subcellular location">
    <subcellularLocation>
        <location evidence="1">Membrane</location>
        <topology evidence="1">Multi-pass membrane protein</topology>
    </subcellularLocation>
</comment>
<accession>A0A9P4UND6</accession>
<feature type="domain" description="ML-like" evidence="9">
    <location>
        <begin position="5"/>
        <end position="147"/>
    </location>
</feature>
<organism evidence="10 11">
    <name type="scientific">Polychaeton citri CBS 116435</name>
    <dbReference type="NCBI Taxonomy" id="1314669"/>
    <lineage>
        <taxon>Eukaryota</taxon>
        <taxon>Fungi</taxon>
        <taxon>Dikarya</taxon>
        <taxon>Ascomycota</taxon>
        <taxon>Pezizomycotina</taxon>
        <taxon>Dothideomycetes</taxon>
        <taxon>Dothideomycetidae</taxon>
        <taxon>Capnodiales</taxon>
        <taxon>Capnodiaceae</taxon>
        <taxon>Polychaeton</taxon>
    </lineage>
</organism>
<evidence type="ECO:0000313" key="11">
    <source>
        <dbReference type="Proteomes" id="UP000799441"/>
    </source>
</evidence>
<dbReference type="InterPro" id="IPR040241">
    <property type="entry name" value="TRP_Flc/Pkd2-like"/>
</dbReference>
<feature type="transmembrane region" description="Helical" evidence="8">
    <location>
        <begin position="152"/>
        <end position="173"/>
    </location>
</feature>
<evidence type="ECO:0000256" key="1">
    <source>
        <dbReference type="ARBA" id="ARBA00004141"/>
    </source>
</evidence>
<dbReference type="GO" id="GO:0016020">
    <property type="term" value="C:membrane"/>
    <property type="evidence" value="ECO:0007669"/>
    <property type="project" value="UniProtKB-SubCell"/>
</dbReference>
<reference evidence="10" key="1">
    <citation type="journal article" date="2020" name="Stud. Mycol.">
        <title>101 Dothideomycetes genomes: a test case for predicting lifestyles and emergence of pathogens.</title>
        <authorList>
            <person name="Haridas S."/>
            <person name="Albert R."/>
            <person name="Binder M."/>
            <person name="Bloem J."/>
            <person name="Labutti K."/>
            <person name="Salamov A."/>
            <person name="Andreopoulos B."/>
            <person name="Baker S."/>
            <person name="Barry K."/>
            <person name="Bills G."/>
            <person name="Bluhm B."/>
            <person name="Cannon C."/>
            <person name="Castanera R."/>
            <person name="Culley D."/>
            <person name="Daum C."/>
            <person name="Ezra D."/>
            <person name="Gonzalez J."/>
            <person name="Henrissat B."/>
            <person name="Kuo A."/>
            <person name="Liang C."/>
            <person name="Lipzen A."/>
            <person name="Lutzoni F."/>
            <person name="Magnuson J."/>
            <person name="Mondo S."/>
            <person name="Nolan M."/>
            <person name="Ohm R."/>
            <person name="Pangilinan J."/>
            <person name="Park H.-J."/>
            <person name="Ramirez L."/>
            <person name="Alfaro M."/>
            <person name="Sun H."/>
            <person name="Tritt A."/>
            <person name="Yoshinaga Y."/>
            <person name="Zwiers L.-H."/>
            <person name="Turgeon B."/>
            <person name="Goodwin S."/>
            <person name="Spatafora J."/>
            <person name="Crous P."/>
            <person name="Grigoriev I."/>
        </authorList>
    </citation>
    <scope>NUCLEOTIDE SEQUENCE</scope>
    <source>
        <strain evidence="10">CBS 116435</strain>
    </source>
</reference>
<dbReference type="EMBL" id="MU003784">
    <property type="protein sequence ID" value="KAF2722247.1"/>
    <property type="molecule type" value="Genomic_DNA"/>
</dbReference>
<evidence type="ECO:0000256" key="5">
    <source>
        <dbReference type="ARBA" id="ARBA00022989"/>
    </source>
</evidence>
<dbReference type="InterPro" id="IPR032800">
    <property type="entry name" value="TRP_N"/>
</dbReference>
<feature type="transmembrane region" description="Helical" evidence="8">
    <location>
        <begin position="213"/>
        <end position="230"/>
    </location>
</feature>
<evidence type="ECO:0000256" key="7">
    <source>
        <dbReference type="SAM" id="MobiDB-lite"/>
    </source>
</evidence>
<dbReference type="GO" id="GO:0009272">
    <property type="term" value="P:fungal-type cell wall biogenesis"/>
    <property type="evidence" value="ECO:0007669"/>
    <property type="project" value="TreeGrafter"/>
</dbReference>
<gene>
    <name evidence="10" type="ORF">K431DRAFT_189011</name>
</gene>
<dbReference type="SMART" id="SM01320">
    <property type="entry name" value="TRP_N"/>
    <property type="match status" value="1"/>
</dbReference>